<evidence type="ECO:0000313" key="2">
    <source>
        <dbReference type="Proteomes" id="UP000314294"/>
    </source>
</evidence>
<reference evidence="1 2" key="1">
    <citation type="submission" date="2019-03" db="EMBL/GenBank/DDBJ databases">
        <title>First draft genome of Liparis tanakae, snailfish: a comprehensive survey of snailfish specific genes.</title>
        <authorList>
            <person name="Kim W."/>
            <person name="Song I."/>
            <person name="Jeong J.-H."/>
            <person name="Kim D."/>
            <person name="Kim S."/>
            <person name="Ryu S."/>
            <person name="Song J.Y."/>
            <person name="Lee S.K."/>
        </authorList>
    </citation>
    <scope>NUCLEOTIDE SEQUENCE [LARGE SCALE GENOMIC DNA]</scope>
    <source>
        <tissue evidence="1">Muscle</tissue>
    </source>
</reference>
<dbReference type="EMBL" id="SRLO01000639">
    <property type="protein sequence ID" value="TNN49842.1"/>
    <property type="molecule type" value="Genomic_DNA"/>
</dbReference>
<proteinExistence type="predicted"/>
<keyword evidence="2" id="KW-1185">Reference proteome</keyword>
<name>A0A4Z2GB32_9TELE</name>
<gene>
    <name evidence="1" type="ORF">EYF80_039934</name>
</gene>
<protein>
    <submittedName>
        <fullName evidence="1">Uncharacterized protein</fullName>
    </submittedName>
</protein>
<dbReference type="Proteomes" id="UP000314294">
    <property type="component" value="Unassembled WGS sequence"/>
</dbReference>
<dbReference type="AlphaFoldDB" id="A0A4Z2GB32"/>
<comment type="caution">
    <text evidence="1">The sequence shown here is derived from an EMBL/GenBank/DDBJ whole genome shotgun (WGS) entry which is preliminary data.</text>
</comment>
<sequence>MATTIEHITITLDGFKRYPGGEKINRLRIRCPRCHISSPLTLNSALLRTADHLRGDQTLSSPFSLYRIRL</sequence>
<accession>A0A4Z2GB32</accession>
<evidence type="ECO:0000313" key="1">
    <source>
        <dbReference type="EMBL" id="TNN49842.1"/>
    </source>
</evidence>
<organism evidence="1 2">
    <name type="scientific">Liparis tanakae</name>
    <name type="common">Tanaka's snailfish</name>
    <dbReference type="NCBI Taxonomy" id="230148"/>
    <lineage>
        <taxon>Eukaryota</taxon>
        <taxon>Metazoa</taxon>
        <taxon>Chordata</taxon>
        <taxon>Craniata</taxon>
        <taxon>Vertebrata</taxon>
        <taxon>Euteleostomi</taxon>
        <taxon>Actinopterygii</taxon>
        <taxon>Neopterygii</taxon>
        <taxon>Teleostei</taxon>
        <taxon>Neoteleostei</taxon>
        <taxon>Acanthomorphata</taxon>
        <taxon>Eupercaria</taxon>
        <taxon>Perciformes</taxon>
        <taxon>Cottioidei</taxon>
        <taxon>Cottales</taxon>
        <taxon>Liparidae</taxon>
        <taxon>Liparis</taxon>
    </lineage>
</organism>